<dbReference type="SUPFAM" id="SSF46894">
    <property type="entry name" value="C-terminal effector domain of the bipartite response regulators"/>
    <property type="match status" value="1"/>
</dbReference>
<accession>A0ABW4K5Y1</accession>
<dbReference type="InterPro" id="IPR005143">
    <property type="entry name" value="TF_LuxR_autoind-bd_dom"/>
</dbReference>
<dbReference type="Gene3D" id="1.10.10.10">
    <property type="entry name" value="Winged helix-like DNA-binding domain superfamily/Winged helix DNA-binding domain"/>
    <property type="match status" value="1"/>
</dbReference>
<evidence type="ECO:0000313" key="5">
    <source>
        <dbReference type="EMBL" id="MFD1702501.1"/>
    </source>
</evidence>
<evidence type="ECO:0000256" key="2">
    <source>
        <dbReference type="ARBA" id="ARBA00023125"/>
    </source>
</evidence>
<sequence>MGGSGLTATAAAVAAIERSEDMDSLRSAVRGLAGPLGYDRFVLYASPPSGDGLVERLLWLEGDWFGDSGQVEPETYLARCPVNRHVLETDRAFFWTKTGAPDQESYRVVRRPSGPGVHGLQVPIFGHSGLIGAMSFGGETIDSAIETRLALTLAATAAFHAARRLWPTVSPATPRLSDREREIMRWIASGRRQADIALLLALSERTVENHMRRVRKRLGAASTAQAVHLLVRAGELEP</sequence>
<dbReference type="SUPFAM" id="SSF75516">
    <property type="entry name" value="Pheromone-binding domain of LuxR-like quorum-sensing transcription factors"/>
    <property type="match status" value="1"/>
</dbReference>
<dbReference type="CDD" id="cd06170">
    <property type="entry name" value="LuxR_C_like"/>
    <property type="match status" value="1"/>
</dbReference>
<dbReference type="InterPro" id="IPR036693">
    <property type="entry name" value="TF_LuxR_autoind-bd_dom_sf"/>
</dbReference>
<comment type="caution">
    <text evidence="5">The sequence shown here is derived from an EMBL/GenBank/DDBJ whole genome shotgun (WGS) entry which is preliminary data.</text>
</comment>
<dbReference type="Proteomes" id="UP001597308">
    <property type="component" value="Unassembled WGS sequence"/>
</dbReference>
<organism evidence="5 6">
    <name type="scientific">Methylopila henanensis</name>
    <dbReference type="NCBI Taxonomy" id="873516"/>
    <lineage>
        <taxon>Bacteria</taxon>
        <taxon>Pseudomonadati</taxon>
        <taxon>Pseudomonadota</taxon>
        <taxon>Alphaproteobacteria</taxon>
        <taxon>Hyphomicrobiales</taxon>
        <taxon>Methylopilaceae</taxon>
        <taxon>Methylopila</taxon>
    </lineage>
</organism>
<protein>
    <submittedName>
        <fullName evidence="5">PA1136 family autoinducer-binding transcriptional regulator</fullName>
    </submittedName>
</protein>
<dbReference type="SMART" id="SM00421">
    <property type="entry name" value="HTH_LUXR"/>
    <property type="match status" value="1"/>
</dbReference>
<keyword evidence="1" id="KW-0805">Transcription regulation</keyword>
<dbReference type="InterPro" id="IPR016032">
    <property type="entry name" value="Sig_transdc_resp-reg_C-effctor"/>
</dbReference>
<keyword evidence="3" id="KW-0804">Transcription</keyword>
<evidence type="ECO:0000313" key="6">
    <source>
        <dbReference type="Proteomes" id="UP001597308"/>
    </source>
</evidence>
<dbReference type="PANTHER" id="PTHR44688">
    <property type="entry name" value="DNA-BINDING TRANSCRIPTIONAL ACTIVATOR DEVR_DOSR"/>
    <property type="match status" value="1"/>
</dbReference>
<feature type="domain" description="HTH luxR-type" evidence="4">
    <location>
        <begin position="169"/>
        <end position="234"/>
    </location>
</feature>
<gene>
    <name evidence="5" type="ORF">ACFSCV_05715</name>
</gene>
<dbReference type="Pfam" id="PF00196">
    <property type="entry name" value="GerE"/>
    <property type="match status" value="1"/>
</dbReference>
<dbReference type="PROSITE" id="PS50043">
    <property type="entry name" value="HTH_LUXR_2"/>
    <property type="match status" value="1"/>
</dbReference>
<keyword evidence="6" id="KW-1185">Reference proteome</keyword>
<reference evidence="6" key="1">
    <citation type="journal article" date="2019" name="Int. J. Syst. Evol. Microbiol.">
        <title>The Global Catalogue of Microorganisms (GCM) 10K type strain sequencing project: providing services to taxonomists for standard genome sequencing and annotation.</title>
        <authorList>
            <consortium name="The Broad Institute Genomics Platform"/>
            <consortium name="The Broad Institute Genome Sequencing Center for Infectious Disease"/>
            <person name="Wu L."/>
            <person name="Ma J."/>
        </authorList>
    </citation>
    <scope>NUCLEOTIDE SEQUENCE [LARGE SCALE GENOMIC DNA]</scope>
    <source>
        <strain evidence="6">KCTC 23707</strain>
    </source>
</reference>
<evidence type="ECO:0000256" key="3">
    <source>
        <dbReference type="ARBA" id="ARBA00023163"/>
    </source>
</evidence>
<dbReference type="EMBL" id="JBHUER010000003">
    <property type="protein sequence ID" value="MFD1702501.1"/>
    <property type="molecule type" value="Genomic_DNA"/>
</dbReference>
<dbReference type="InterPro" id="IPR000792">
    <property type="entry name" value="Tscrpt_reg_LuxR_C"/>
</dbReference>
<dbReference type="PRINTS" id="PR00038">
    <property type="entry name" value="HTHLUXR"/>
</dbReference>
<keyword evidence="2" id="KW-0238">DNA-binding</keyword>
<dbReference type="PANTHER" id="PTHR44688:SF16">
    <property type="entry name" value="DNA-BINDING TRANSCRIPTIONAL ACTIVATOR DEVR_DOSR"/>
    <property type="match status" value="1"/>
</dbReference>
<name>A0ABW4K5Y1_9HYPH</name>
<dbReference type="NCBIfam" id="TIGR03541">
    <property type="entry name" value="reg_near_HchA"/>
    <property type="match status" value="1"/>
</dbReference>
<dbReference type="Gene3D" id="3.30.450.80">
    <property type="entry name" value="Transcription factor LuxR-like, autoinducer-binding domain"/>
    <property type="match status" value="1"/>
</dbReference>
<dbReference type="InterPro" id="IPR036388">
    <property type="entry name" value="WH-like_DNA-bd_sf"/>
</dbReference>
<evidence type="ECO:0000259" key="4">
    <source>
        <dbReference type="PROSITE" id="PS50043"/>
    </source>
</evidence>
<proteinExistence type="predicted"/>
<dbReference type="Pfam" id="PF03472">
    <property type="entry name" value="Autoind_bind"/>
    <property type="match status" value="1"/>
</dbReference>
<evidence type="ECO:0000256" key="1">
    <source>
        <dbReference type="ARBA" id="ARBA00023015"/>
    </source>
</evidence>
<dbReference type="InterPro" id="IPR019941">
    <property type="entry name" value="Tscrpt_reg_LuxR_HchA-assoc"/>
</dbReference>
<dbReference type="RefSeq" id="WP_378797858.1">
    <property type="nucleotide sequence ID" value="NZ_JBHUER010000003.1"/>
</dbReference>